<name>A0A2P6QE80_ROSCH</name>
<feature type="domain" description="Prolamin-like" evidence="3">
    <location>
        <begin position="121"/>
        <end position="191"/>
    </location>
</feature>
<dbReference type="Pfam" id="PF05617">
    <property type="entry name" value="Prolamin_like"/>
    <property type="match status" value="2"/>
</dbReference>
<keyword evidence="1 2" id="KW-0732">Signal</keyword>
<evidence type="ECO:0000256" key="2">
    <source>
        <dbReference type="SAM" id="SignalP"/>
    </source>
</evidence>
<dbReference type="OMA" id="ECKSMLH"/>
<dbReference type="InterPro" id="IPR008502">
    <property type="entry name" value="Prolamin-like"/>
</dbReference>
<dbReference type="PANTHER" id="PTHR31951:SF22">
    <property type="entry name" value="ECA1 GAMETOGENESIS RELATED FAMILY"/>
    <property type="match status" value="1"/>
</dbReference>
<dbReference type="EMBL" id="PDCK01000043">
    <property type="protein sequence ID" value="PRQ32490.1"/>
    <property type="molecule type" value="Genomic_DNA"/>
</dbReference>
<evidence type="ECO:0000313" key="5">
    <source>
        <dbReference type="EMBL" id="PRQ32491.1"/>
    </source>
</evidence>
<reference evidence="4 7" key="1">
    <citation type="journal article" date="2018" name="Nat. Genet.">
        <title>The Rosa genome provides new insights in the design of modern roses.</title>
        <authorList>
            <person name="Bendahmane M."/>
        </authorList>
    </citation>
    <scope>NUCLEOTIDE SEQUENCE [LARGE SCALE GENOMIC DNA]</scope>
    <source>
        <strain evidence="7">cv. Old Blush</strain>
    </source>
</reference>
<evidence type="ECO:0000313" key="7">
    <source>
        <dbReference type="Proteomes" id="UP000238479"/>
    </source>
</evidence>
<dbReference type="PANTHER" id="PTHR31951">
    <property type="entry name" value="BIFUNCTIONAL INHIBITOR/LIPID-TRANSFER PROTEIN/SEED STORAGE 2S ALBUMIN SUPERFAMILY PROTEIN-RELATED"/>
    <property type="match status" value="1"/>
</dbReference>
<protein>
    <submittedName>
        <fullName evidence="4">Putative Prolamin-like domain-containing protein</fullName>
    </submittedName>
</protein>
<organism evidence="4 7">
    <name type="scientific">Rosa chinensis</name>
    <name type="common">China rose</name>
    <dbReference type="NCBI Taxonomy" id="74649"/>
    <lineage>
        <taxon>Eukaryota</taxon>
        <taxon>Viridiplantae</taxon>
        <taxon>Streptophyta</taxon>
        <taxon>Embryophyta</taxon>
        <taxon>Tracheophyta</taxon>
        <taxon>Spermatophyta</taxon>
        <taxon>Magnoliopsida</taxon>
        <taxon>eudicotyledons</taxon>
        <taxon>Gunneridae</taxon>
        <taxon>Pentapetalae</taxon>
        <taxon>rosids</taxon>
        <taxon>fabids</taxon>
        <taxon>Rosales</taxon>
        <taxon>Rosaceae</taxon>
        <taxon>Rosoideae</taxon>
        <taxon>Rosoideae incertae sedis</taxon>
        <taxon>Rosa</taxon>
    </lineage>
</organism>
<accession>A0A2P6QE80</accession>
<dbReference type="Gramene" id="PRQ32491">
    <property type="protein sequence ID" value="PRQ32491"/>
    <property type="gene ID" value="RchiOBHm_Chr5g0046961"/>
</dbReference>
<keyword evidence="7" id="KW-1185">Reference proteome</keyword>
<feature type="chain" id="PRO_5015085624" evidence="2">
    <location>
        <begin position="24"/>
        <end position="204"/>
    </location>
</feature>
<dbReference type="AlphaFoldDB" id="A0A2P6QE80"/>
<dbReference type="Gramene" id="PRQ32492">
    <property type="protein sequence ID" value="PRQ32492"/>
    <property type="gene ID" value="RchiOBHm_Chr5g0046971"/>
</dbReference>
<feature type="domain" description="Prolamin-like" evidence="3">
    <location>
        <begin position="36"/>
        <end position="106"/>
    </location>
</feature>
<dbReference type="EMBL" id="PDCK01000043">
    <property type="protein sequence ID" value="PRQ32491.1"/>
    <property type="molecule type" value="Genomic_DNA"/>
</dbReference>
<evidence type="ECO:0000256" key="1">
    <source>
        <dbReference type="ARBA" id="ARBA00022729"/>
    </source>
</evidence>
<dbReference type="EMBL" id="PDCK01000043">
    <property type="protein sequence ID" value="PRQ32492.1"/>
    <property type="molecule type" value="Genomic_DNA"/>
</dbReference>
<gene>
    <name evidence="4" type="ORF">RchiOBHm_Chr5g0046951</name>
    <name evidence="5" type="ORF">RchiOBHm_Chr5g0046961</name>
    <name evidence="6" type="ORF">RchiOBHm_Chr5g0046971</name>
</gene>
<comment type="caution">
    <text evidence="4">The sequence shown here is derived from an EMBL/GenBank/DDBJ whole genome shotgun (WGS) entry which is preliminary data.</text>
</comment>
<sequence length="204" mass="22382">MAGPRRCHLLVIFLLQVTLNAFATPTLEGPANVKDCERQFTEKCGIEVGNSIFNNGFLSDDCCRDLVKLGKPCHDTFLNTSLAARHPSANKAQTLAKGEKIWTECVAIDNSDKHETKPVKECLEKFPPKCGEEIEKSVYQGTVVTDACCRDLVSWGKSCHDIIAERNHDVRHPSVNKAQALASSEKVWNLCAAISRSPASSPSN</sequence>
<evidence type="ECO:0000259" key="3">
    <source>
        <dbReference type="Pfam" id="PF05617"/>
    </source>
</evidence>
<feature type="signal peptide" evidence="2">
    <location>
        <begin position="1"/>
        <end position="23"/>
    </location>
</feature>
<dbReference type="Proteomes" id="UP000238479">
    <property type="component" value="Chromosome 5"/>
</dbReference>
<proteinExistence type="predicted"/>
<evidence type="ECO:0000313" key="6">
    <source>
        <dbReference type="EMBL" id="PRQ32492.1"/>
    </source>
</evidence>
<dbReference type="Gramene" id="PRQ32490">
    <property type="protein sequence ID" value="PRQ32490"/>
    <property type="gene ID" value="RchiOBHm_Chr5g0046951"/>
</dbReference>
<evidence type="ECO:0000313" key="4">
    <source>
        <dbReference type="EMBL" id="PRQ32490.1"/>
    </source>
</evidence>